<dbReference type="EMBL" id="GBXM01060296">
    <property type="protein sequence ID" value="JAH48281.1"/>
    <property type="molecule type" value="Transcribed_RNA"/>
</dbReference>
<dbReference type="AlphaFoldDB" id="A0A0E9T3U0"/>
<reference evidence="1" key="2">
    <citation type="journal article" date="2015" name="Fish Shellfish Immunol.">
        <title>Early steps in the European eel (Anguilla anguilla)-Vibrio vulnificus interaction in the gills: Role of the RtxA13 toxin.</title>
        <authorList>
            <person name="Callol A."/>
            <person name="Pajuelo D."/>
            <person name="Ebbesson L."/>
            <person name="Teles M."/>
            <person name="MacKenzie S."/>
            <person name="Amaro C."/>
        </authorList>
    </citation>
    <scope>NUCLEOTIDE SEQUENCE</scope>
</reference>
<protein>
    <submittedName>
        <fullName evidence="1">Uncharacterized protein</fullName>
    </submittedName>
</protein>
<organism evidence="1">
    <name type="scientific">Anguilla anguilla</name>
    <name type="common">European freshwater eel</name>
    <name type="synonym">Muraena anguilla</name>
    <dbReference type="NCBI Taxonomy" id="7936"/>
    <lineage>
        <taxon>Eukaryota</taxon>
        <taxon>Metazoa</taxon>
        <taxon>Chordata</taxon>
        <taxon>Craniata</taxon>
        <taxon>Vertebrata</taxon>
        <taxon>Euteleostomi</taxon>
        <taxon>Actinopterygii</taxon>
        <taxon>Neopterygii</taxon>
        <taxon>Teleostei</taxon>
        <taxon>Anguilliformes</taxon>
        <taxon>Anguillidae</taxon>
        <taxon>Anguilla</taxon>
    </lineage>
</organism>
<name>A0A0E9T3U0_ANGAN</name>
<proteinExistence type="predicted"/>
<reference evidence="1" key="1">
    <citation type="submission" date="2014-11" db="EMBL/GenBank/DDBJ databases">
        <authorList>
            <person name="Amaro Gonzalez C."/>
        </authorList>
    </citation>
    <scope>NUCLEOTIDE SEQUENCE</scope>
</reference>
<sequence length="60" mass="6575">MDDGLETAAVEYLVNFACCSFQILVCHGLQLIWACLQVPVGPYWPESLWGNAKEAGMEVG</sequence>
<evidence type="ECO:0000313" key="1">
    <source>
        <dbReference type="EMBL" id="JAH48281.1"/>
    </source>
</evidence>
<accession>A0A0E9T3U0</accession>